<dbReference type="EMBL" id="JFFI01002053">
    <property type="protein sequence ID" value="KXH44971.1"/>
    <property type="molecule type" value="Genomic_DNA"/>
</dbReference>
<gene>
    <name evidence="3" type="ORF">CSAL01_06920</name>
</gene>
<dbReference type="PANTHER" id="PTHR10039">
    <property type="entry name" value="AMELOGENIN"/>
    <property type="match status" value="1"/>
</dbReference>
<proteinExistence type="predicted"/>
<comment type="caution">
    <text evidence="3">The sequence shown here is derived from an EMBL/GenBank/DDBJ whole genome shotgun (WGS) entry which is preliminary data.</text>
</comment>
<accession>A0A135T9W1</accession>
<evidence type="ECO:0000256" key="1">
    <source>
        <dbReference type="ARBA" id="ARBA00022737"/>
    </source>
</evidence>
<dbReference type="InterPro" id="IPR027417">
    <property type="entry name" value="P-loop_NTPase"/>
</dbReference>
<dbReference type="Pfam" id="PF24883">
    <property type="entry name" value="NPHP3_N"/>
    <property type="match status" value="1"/>
</dbReference>
<dbReference type="PANTHER" id="PTHR10039:SF16">
    <property type="entry name" value="GPI INOSITOL-DEACYLASE"/>
    <property type="match status" value="1"/>
</dbReference>
<organism evidence="3 4">
    <name type="scientific">Colletotrichum salicis</name>
    <dbReference type="NCBI Taxonomy" id="1209931"/>
    <lineage>
        <taxon>Eukaryota</taxon>
        <taxon>Fungi</taxon>
        <taxon>Dikarya</taxon>
        <taxon>Ascomycota</taxon>
        <taxon>Pezizomycotina</taxon>
        <taxon>Sordariomycetes</taxon>
        <taxon>Hypocreomycetidae</taxon>
        <taxon>Glomerellales</taxon>
        <taxon>Glomerellaceae</taxon>
        <taxon>Colletotrichum</taxon>
        <taxon>Colletotrichum acutatum species complex</taxon>
    </lineage>
</organism>
<sequence>MEAVGAAAAILQLIDVALKTAIKVHEIYEEFRDAEDTHKRLVREMQDLTGHAQTLREMLSDEGNVASFCIEDIIEISKLLEKGPSISWPIRKRKIDRILSNIASTRPQLGLAVQTQSMATVLDIRCMLERHESYMRQHLESESNKAIFAWLNSPNVWENLQNALQRRQPGTGEWLEKMREYEHWKGNPGSSWLSGMPGAGKTIMSSTIVTSMLKEYQTTVAAVVYSYFDFFNESQQEAQSFLRTCLAQLAAKTPEAFNILVVLRNRCSEAQGQQPGFEELLEATTATSGCFHQVFLVADALDKCSERGKLLNIVKELQSLRNLHLVLLSRREHDIGRALSASTTESVVRVRDVLVALAFARRPLHVGEVMDILLSVCSSIMSISTSGGGGKKQEMMLAHASVKDYLVSEHHIRNGPASAFYTTPAQGHLLMAAKSVACLLNQNDVSRFGPHTLEEVPFLLYSALNWVHHARDANPEPDRGSLDDLIFALLHRDGDAYTNWQRSMDLVLKHGGNIDVRDWIGDTPAMFCAYNAEDPVTMEWLMDRGASLSLVSRRSGSLFQCAAMEGDPDVLEVTLRKKATNVSPDIGVDHNYNEIADLATPLQCAAYAGNLACIELF</sequence>
<dbReference type="SUPFAM" id="SSF48403">
    <property type="entry name" value="Ankyrin repeat"/>
    <property type="match status" value="1"/>
</dbReference>
<dbReference type="OrthoDB" id="1577640at2759"/>
<dbReference type="Gene3D" id="1.25.40.20">
    <property type="entry name" value="Ankyrin repeat-containing domain"/>
    <property type="match status" value="1"/>
</dbReference>
<evidence type="ECO:0000259" key="2">
    <source>
        <dbReference type="Pfam" id="PF24883"/>
    </source>
</evidence>
<dbReference type="InterPro" id="IPR036770">
    <property type="entry name" value="Ankyrin_rpt-contain_sf"/>
</dbReference>
<dbReference type="AlphaFoldDB" id="A0A135T9W1"/>
<keyword evidence="1" id="KW-0677">Repeat</keyword>
<reference evidence="3 4" key="1">
    <citation type="submission" date="2014-02" db="EMBL/GenBank/DDBJ databases">
        <title>The genome sequence of Colletotrichum salicis CBS 607.94.</title>
        <authorList>
            <person name="Baroncelli R."/>
            <person name="Thon M.R."/>
        </authorList>
    </citation>
    <scope>NUCLEOTIDE SEQUENCE [LARGE SCALE GENOMIC DNA]</scope>
    <source>
        <strain evidence="3 4">CBS 607.94</strain>
    </source>
</reference>
<dbReference type="STRING" id="1209931.A0A135T9W1"/>
<dbReference type="Gene3D" id="3.40.50.300">
    <property type="entry name" value="P-loop containing nucleotide triphosphate hydrolases"/>
    <property type="match status" value="1"/>
</dbReference>
<evidence type="ECO:0000313" key="4">
    <source>
        <dbReference type="Proteomes" id="UP000070121"/>
    </source>
</evidence>
<evidence type="ECO:0000313" key="3">
    <source>
        <dbReference type="EMBL" id="KXH44971.1"/>
    </source>
</evidence>
<protein>
    <submittedName>
        <fullName evidence="3">Pfs domain-containing protein</fullName>
    </submittedName>
</protein>
<feature type="domain" description="Nephrocystin 3-like N-terminal" evidence="2">
    <location>
        <begin position="170"/>
        <end position="330"/>
    </location>
</feature>
<name>A0A135T9W1_9PEZI</name>
<dbReference type="Proteomes" id="UP000070121">
    <property type="component" value="Unassembled WGS sequence"/>
</dbReference>
<keyword evidence="4" id="KW-1185">Reference proteome</keyword>
<dbReference type="InterPro" id="IPR056884">
    <property type="entry name" value="NPHP3-like_N"/>
</dbReference>